<protein>
    <recommendedName>
        <fullName evidence="2">RNase H type-1 domain-containing protein</fullName>
    </recommendedName>
</protein>
<evidence type="ECO:0000313" key="4">
    <source>
        <dbReference type="Proteomes" id="UP001189429"/>
    </source>
</evidence>
<proteinExistence type="predicted"/>
<feature type="region of interest" description="Disordered" evidence="1">
    <location>
        <begin position="175"/>
        <end position="202"/>
    </location>
</feature>
<organism evidence="3 4">
    <name type="scientific">Prorocentrum cordatum</name>
    <dbReference type="NCBI Taxonomy" id="2364126"/>
    <lineage>
        <taxon>Eukaryota</taxon>
        <taxon>Sar</taxon>
        <taxon>Alveolata</taxon>
        <taxon>Dinophyceae</taxon>
        <taxon>Prorocentrales</taxon>
        <taxon>Prorocentraceae</taxon>
        <taxon>Prorocentrum</taxon>
    </lineage>
</organism>
<feature type="compositionally biased region" description="Basic residues" evidence="1">
    <location>
        <begin position="183"/>
        <end position="198"/>
    </location>
</feature>
<evidence type="ECO:0000256" key="1">
    <source>
        <dbReference type="SAM" id="MobiDB-lite"/>
    </source>
</evidence>
<keyword evidence="4" id="KW-1185">Reference proteome</keyword>
<dbReference type="PROSITE" id="PS50879">
    <property type="entry name" value="RNASE_H_1"/>
    <property type="match status" value="1"/>
</dbReference>
<reference evidence="3" key="1">
    <citation type="submission" date="2023-10" db="EMBL/GenBank/DDBJ databases">
        <authorList>
            <person name="Chen Y."/>
            <person name="Shah S."/>
            <person name="Dougan E. K."/>
            <person name="Thang M."/>
            <person name="Chan C."/>
        </authorList>
    </citation>
    <scope>NUCLEOTIDE SEQUENCE [LARGE SCALE GENOMIC DNA]</scope>
</reference>
<evidence type="ECO:0000259" key="2">
    <source>
        <dbReference type="PROSITE" id="PS50879"/>
    </source>
</evidence>
<dbReference type="Proteomes" id="UP001189429">
    <property type="component" value="Unassembled WGS sequence"/>
</dbReference>
<sequence>MPQGRVRAWTDGSCLHPGDPLLALAGWGVRLDGLPGKSFESCGPVDGRQTAQRAEVWAAVHACSLARAPLEVVTESRFVAGGVSALRGGASPLEWQHGDLWEEIALHCRSGLLRARWVKSKLGRAEAAERGISEADWAGNAAADELADAGAQARLSPPRLFCQRRARQFECHNDRSAAQGGRGTRRRWTAPGHRRRRAPREVDNAAAAVAVAPPVRAQSVQLGRPRLSRAAPRRGGARCGRGAVGGQRMAAGTRLPRARRRGGSVPTSFHAVGRTRVAERAAW</sequence>
<gene>
    <name evidence="3" type="ORF">PCOR1329_LOCUS20620</name>
</gene>
<comment type="caution">
    <text evidence="3">The sequence shown here is derived from an EMBL/GenBank/DDBJ whole genome shotgun (WGS) entry which is preliminary data.</text>
</comment>
<dbReference type="Gene3D" id="3.30.420.10">
    <property type="entry name" value="Ribonuclease H-like superfamily/Ribonuclease H"/>
    <property type="match status" value="1"/>
</dbReference>
<feature type="region of interest" description="Disordered" evidence="1">
    <location>
        <begin position="220"/>
        <end position="250"/>
    </location>
</feature>
<feature type="domain" description="RNase H type-1" evidence="2">
    <location>
        <begin position="2"/>
        <end position="152"/>
    </location>
</feature>
<dbReference type="SUPFAM" id="SSF53098">
    <property type="entry name" value="Ribonuclease H-like"/>
    <property type="match status" value="1"/>
</dbReference>
<dbReference type="InterPro" id="IPR002156">
    <property type="entry name" value="RNaseH_domain"/>
</dbReference>
<feature type="compositionally biased region" description="Low complexity" evidence="1">
    <location>
        <begin position="220"/>
        <end position="230"/>
    </location>
</feature>
<dbReference type="EMBL" id="CAUYUJ010006681">
    <property type="protein sequence ID" value="CAK0818279.1"/>
    <property type="molecule type" value="Genomic_DNA"/>
</dbReference>
<name>A0ABN9RJA2_9DINO</name>
<dbReference type="Pfam" id="PF00075">
    <property type="entry name" value="RNase_H"/>
    <property type="match status" value="1"/>
</dbReference>
<dbReference type="InterPro" id="IPR012337">
    <property type="entry name" value="RNaseH-like_sf"/>
</dbReference>
<dbReference type="InterPro" id="IPR036397">
    <property type="entry name" value="RNaseH_sf"/>
</dbReference>
<accession>A0ABN9RJA2</accession>
<evidence type="ECO:0000313" key="3">
    <source>
        <dbReference type="EMBL" id="CAK0818279.1"/>
    </source>
</evidence>